<dbReference type="PANTHER" id="PTHR48081">
    <property type="entry name" value="AB HYDROLASE SUPERFAMILY PROTEIN C4A8.06C"/>
    <property type="match status" value="1"/>
</dbReference>
<accession>A0A1M4VFP6</accession>
<dbReference type="PANTHER" id="PTHR48081:SF8">
    <property type="entry name" value="ALPHA_BETA HYDROLASE FOLD-3 DOMAIN-CONTAINING PROTEIN-RELATED"/>
    <property type="match status" value="1"/>
</dbReference>
<gene>
    <name evidence="3" type="ORF">SAMN02745158_01208</name>
</gene>
<keyword evidence="1" id="KW-0378">Hydrolase</keyword>
<dbReference type="OrthoDB" id="9815425at2"/>
<dbReference type="InterPro" id="IPR029058">
    <property type="entry name" value="AB_hydrolase_fold"/>
</dbReference>
<dbReference type="AlphaFoldDB" id="A0A1M4VFP6"/>
<dbReference type="Pfam" id="PF07859">
    <property type="entry name" value="Abhydrolase_3"/>
    <property type="match status" value="1"/>
</dbReference>
<sequence length="297" mass="33459">MPFMSKSNQNFMKLIKAVHSLVVTDDLDKNRQSQDSIGKILGTRSKEAAYTNLTIDSVPVEIVSVNRPHSTQKVILYCHGGGYITGSLHYARILTTKIAMATSMDVISFDYRLAPEFPFPAALHDVVKIWDYLMMLGYGSKDIIVMGDSAGGNLALSLGLKLKEEERFLPGAFALMSPWTDLTTSGKSHVTREELDPILDHEYMDRARYSYTTEENFENPLVSPLFGDFTDFPPVYIQVGNNEILLSDSVRLHKQLIKQGVSARLDLYKGMWHVFQMSNFKTANDAVDEIARFVFEL</sequence>
<dbReference type="InterPro" id="IPR050300">
    <property type="entry name" value="GDXG_lipolytic_enzyme"/>
</dbReference>
<reference evidence="3 4" key="1">
    <citation type="submission" date="2016-11" db="EMBL/GenBank/DDBJ databases">
        <authorList>
            <person name="Jaros S."/>
            <person name="Januszkiewicz K."/>
            <person name="Wedrychowicz H."/>
        </authorList>
    </citation>
    <scope>NUCLEOTIDE SEQUENCE [LARGE SCALE GENOMIC DNA]</scope>
    <source>
        <strain evidence="3 4">DSM 17459</strain>
    </source>
</reference>
<evidence type="ECO:0000313" key="4">
    <source>
        <dbReference type="Proteomes" id="UP000184245"/>
    </source>
</evidence>
<dbReference type="EMBL" id="FQVI01000004">
    <property type="protein sequence ID" value="SHE67799.1"/>
    <property type="molecule type" value="Genomic_DNA"/>
</dbReference>
<evidence type="ECO:0000313" key="3">
    <source>
        <dbReference type="EMBL" id="SHE67799.1"/>
    </source>
</evidence>
<dbReference type="Proteomes" id="UP000184245">
    <property type="component" value="Unassembled WGS sequence"/>
</dbReference>
<name>A0A1M4VFP6_9CLOT</name>
<dbReference type="Gene3D" id="3.40.50.1820">
    <property type="entry name" value="alpha/beta hydrolase"/>
    <property type="match status" value="1"/>
</dbReference>
<dbReference type="GO" id="GO:0016787">
    <property type="term" value="F:hydrolase activity"/>
    <property type="evidence" value="ECO:0007669"/>
    <property type="project" value="UniProtKB-KW"/>
</dbReference>
<dbReference type="STRING" id="1122155.SAMN02745158_01208"/>
<evidence type="ECO:0000259" key="2">
    <source>
        <dbReference type="Pfam" id="PF07859"/>
    </source>
</evidence>
<keyword evidence="4" id="KW-1185">Reference proteome</keyword>
<proteinExistence type="predicted"/>
<dbReference type="InterPro" id="IPR013094">
    <property type="entry name" value="AB_hydrolase_3"/>
</dbReference>
<protein>
    <submittedName>
        <fullName evidence="3">Acetyl esterase/lipase</fullName>
    </submittedName>
</protein>
<evidence type="ECO:0000256" key="1">
    <source>
        <dbReference type="ARBA" id="ARBA00022801"/>
    </source>
</evidence>
<feature type="domain" description="Alpha/beta hydrolase fold-3" evidence="2">
    <location>
        <begin position="75"/>
        <end position="276"/>
    </location>
</feature>
<dbReference type="SUPFAM" id="SSF53474">
    <property type="entry name" value="alpha/beta-Hydrolases"/>
    <property type="match status" value="1"/>
</dbReference>
<organism evidence="3 4">
    <name type="scientific">Lactonifactor longoviformis DSM 17459</name>
    <dbReference type="NCBI Taxonomy" id="1122155"/>
    <lineage>
        <taxon>Bacteria</taxon>
        <taxon>Bacillati</taxon>
        <taxon>Bacillota</taxon>
        <taxon>Clostridia</taxon>
        <taxon>Eubacteriales</taxon>
        <taxon>Clostridiaceae</taxon>
        <taxon>Lactonifactor</taxon>
    </lineage>
</organism>